<dbReference type="AlphaFoldDB" id="M7Y2K4"/>
<feature type="signal peptide" evidence="5">
    <location>
        <begin position="1"/>
        <end position="26"/>
    </location>
</feature>
<keyword evidence="5" id="KW-0732">Signal</keyword>
<keyword evidence="2 4" id="KW-0442">Lipid degradation</keyword>
<proteinExistence type="predicted"/>
<evidence type="ECO:0000256" key="2">
    <source>
        <dbReference type="ARBA" id="ARBA00022963"/>
    </source>
</evidence>
<dbReference type="GO" id="GO:0019867">
    <property type="term" value="C:outer membrane"/>
    <property type="evidence" value="ECO:0007669"/>
    <property type="project" value="InterPro"/>
</dbReference>
<organism evidence="7 8">
    <name type="scientific">Mariniradius saccharolyticus AK6</name>
    <dbReference type="NCBI Taxonomy" id="1239962"/>
    <lineage>
        <taxon>Bacteria</taxon>
        <taxon>Pseudomonadati</taxon>
        <taxon>Bacteroidota</taxon>
        <taxon>Cytophagia</taxon>
        <taxon>Cytophagales</taxon>
        <taxon>Cyclobacteriaceae</taxon>
        <taxon>Mariniradius</taxon>
    </lineage>
</organism>
<feature type="active site" description="Nucleophile" evidence="4">
    <location>
        <position position="71"/>
    </location>
</feature>
<keyword evidence="3 4" id="KW-0443">Lipid metabolism</keyword>
<feature type="short sequence motif" description="GXSXG" evidence="4">
    <location>
        <begin position="69"/>
        <end position="73"/>
    </location>
</feature>
<dbReference type="eggNOG" id="COG4775">
    <property type="taxonomic scope" value="Bacteria"/>
</dbReference>
<dbReference type="Pfam" id="PF01734">
    <property type="entry name" value="Patatin"/>
    <property type="match status" value="1"/>
</dbReference>
<keyword evidence="1 4" id="KW-0378">Hydrolase</keyword>
<evidence type="ECO:0000256" key="4">
    <source>
        <dbReference type="PROSITE-ProRule" id="PRU01161"/>
    </source>
</evidence>
<dbReference type="Pfam" id="PF07244">
    <property type="entry name" value="POTRA"/>
    <property type="match status" value="1"/>
</dbReference>
<evidence type="ECO:0000313" key="7">
    <source>
        <dbReference type="EMBL" id="EMS34987.1"/>
    </source>
</evidence>
<sequence>MIYSKIKFVFQLVSLLILFSMSNVLAQGTKGKEPKIGLVLSGGGAKGMAHVGVLRYMEKAGIRPDYIVGTSMGSVIGGMYALGYSADELEAIIRSSDWELIVSNRVGFNDISFEEKEYYNRYIVELPVVGTKVGFPSGLIEGQKLAETLHYYTWPANEIRNFDSLPIPFRCIATDVRNGEGIVIKSGSLQDALRASLAIPTFFTPFDMDSTLAVDGGVVNNFPVDVVREMGADIVIGVNVSDEDFIDPKELGSFAAILMQIAMSKSYSKLIDNIKNTDIYIKPDLKNNSTGSFGKYDEILRLGDAAGQQYYERFKALADSLGINRPTLGIGLEVEPIHVSKIEVSGNKLFSDLLITSKLGIEEGDIVTRNQVRDGISRVFGINGFYKVDYSLIKQEDDSHILQIRTREKPKNLLFASFHYDNEFSVGLVLNLTMRDLIGKSSRTVVVGDISENPKLRLDYYKYFGMKKKYALFLRYEYLNQEIPVFENGRSVDQNINRERRILANIMSTQSLKETFVIGLMNENEKSSSRFNVRTPEDVKNAARNFWGVRFMYYRNSLNDRNYATRGAESIVEPMFQFGNKFSLNLNEGVDTLFLDTEIGTLPIPAELIPTLVNSITPGPYMTFYFKYIKYFPLSRKFQVVPTLATGLTVSGESENKIFSNFSAGGHQRIRFNDTRVWGLNYREFNAANIGKIGAELQYVALPTVYFRTGFNLASFSDHVPLEQWGTAFFDQLGDNALFGYGADITLKTLLGPITGGISTNTVDKNVRFYLSVGYSFNFADR</sequence>
<dbReference type="InParanoid" id="M7Y2K4"/>
<dbReference type="InterPro" id="IPR010827">
    <property type="entry name" value="BamA/TamA_POTRA"/>
</dbReference>
<keyword evidence="8" id="KW-1185">Reference proteome</keyword>
<evidence type="ECO:0000259" key="6">
    <source>
        <dbReference type="PROSITE" id="PS51635"/>
    </source>
</evidence>
<dbReference type="PROSITE" id="PS51635">
    <property type="entry name" value="PNPLA"/>
    <property type="match status" value="1"/>
</dbReference>
<dbReference type="CDD" id="cd07205">
    <property type="entry name" value="Pat_PNPLA6_PNPLA7_NTE1_like"/>
    <property type="match status" value="1"/>
</dbReference>
<dbReference type="GO" id="GO:0016787">
    <property type="term" value="F:hydrolase activity"/>
    <property type="evidence" value="ECO:0007669"/>
    <property type="project" value="UniProtKB-UniRule"/>
</dbReference>
<dbReference type="STRING" id="1239962.C943_02878"/>
<name>M7Y2K4_9BACT</name>
<feature type="short sequence motif" description="GXGXXG" evidence="4">
    <location>
        <begin position="42"/>
        <end position="47"/>
    </location>
</feature>
<dbReference type="InterPro" id="IPR016035">
    <property type="entry name" value="Acyl_Trfase/lysoPLipase"/>
</dbReference>
<comment type="caution">
    <text evidence="7">The sequence shown here is derived from an EMBL/GenBank/DDBJ whole genome shotgun (WGS) entry which is preliminary data.</text>
</comment>
<feature type="short sequence motif" description="DGA/G" evidence="4">
    <location>
        <begin position="215"/>
        <end position="217"/>
    </location>
</feature>
<feature type="active site" description="Proton acceptor" evidence="4">
    <location>
        <position position="215"/>
    </location>
</feature>
<dbReference type="InterPro" id="IPR002641">
    <property type="entry name" value="PNPLA_dom"/>
</dbReference>
<protein>
    <recommendedName>
        <fullName evidence="6">PNPLA domain-containing protein</fullName>
    </recommendedName>
</protein>
<feature type="domain" description="PNPLA" evidence="6">
    <location>
        <begin position="38"/>
        <end position="228"/>
    </location>
</feature>
<dbReference type="Proteomes" id="UP000010953">
    <property type="component" value="Unassembled WGS sequence"/>
</dbReference>
<evidence type="ECO:0000313" key="8">
    <source>
        <dbReference type="Proteomes" id="UP000010953"/>
    </source>
</evidence>
<dbReference type="InterPro" id="IPR050301">
    <property type="entry name" value="NTE"/>
</dbReference>
<dbReference type="GO" id="GO:0016042">
    <property type="term" value="P:lipid catabolic process"/>
    <property type="evidence" value="ECO:0007669"/>
    <property type="project" value="UniProtKB-UniRule"/>
</dbReference>
<evidence type="ECO:0000256" key="3">
    <source>
        <dbReference type="ARBA" id="ARBA00023098"/>
    </source>
</evidence>
<gene>
    <name evidence="7" type="ORF">C943_02878</name>
</gene>
<accession>M7Y2K4</accession>
<dbReference type="Gene3D" id="3.10.20.310">
    <property type="entry name" value="membrane protein fhac"/>
    <property type="match status" value="1"/>
</dbReference>
<dbReference type="PANTHER" id="PTHR14226">
    <property type="entry name" value="NEUROPATHY TARGET ESTERASE/SWISS CHEESE D.MELANOGASTER"/>
    <property type="match status" value="1"/>
</dbReference>
<dbReference type="PANTHER" id="PTHR14226:SF29">
    <property type="entry name" value="NEUROPATHY TARGET ESTERASE SWS"/>
    <property type="match status" value="1"/>
</dbReference>
<reference evidence="7" key="1">
    <citation type="submission" date="2013-01" db="EMBL/GenBank/DDBJ databases">
        <title>Genome assembly of Mariniradius saccharolyticus AK6.</title>
        <authorList>
            <person name="Vaidya B."/>
            <person name="Khatri I."/>
            <person name="Tanuku N.R.S."/>
            <person name="Subramanian S."/>
            <person name="Pinnaka A."/>
        </authorList>
    </citation>
    <scope>NUCLEOTIDE SEQUENCE [LARGE SCALE GENOMIC DNA]</scope>
    <source>
        <strain evidence="7">AK6</strain>
    </source>
</reference>
<feature type="chain" id="PRO_5004088595" description="PNPLA domain-containing protein" evidence="5">
    <location>
        <begin position="27"/>
        <end position="782"/>
    </location>
</feature>
<evidence type="ECO:0000256" key="5">
    <source>
        <dbReference type="SAM" id="SignalP"/>
    </source>
</evidence>
<dbReference type="SUPFAM" id="SSF52151">
    <property type="entry name" value="FabD/lysophospholipase-like"/>
    <property type="match status" value="1"/>
</dbReference>
<dbReference type="Gene3D" id="3.40.1090.10">
    <property type="entry name" value="Cytosolic phospholipase A2 catalytic domain"/>
    <property type="match status" value="2"/>
</dbReference>
<dbReference type="eggNOG" id="COG1752">
    <property type="taxonomic scope" value="Bacteria"/>
</dbReference>
<dbReference type="EMBL" id="AMZY02000003">
    <property type="protein sequence ID" value="EMS34987.1"/>
    <property type="molecule type" value="Genomic_DNA"/>
</dbReference>
<evidence type="ECO:0000256" key="1">
    <source>
        <dbReference type="ARBA" id="ARBA00022801"/>
    </source>
</evidence>